<dbReference type="EMBL" id="BAABRO010000002">
    <property type="protein sequence ID" value="GAA5505726.1"/>
    <property type="molecule type" value="Genomic_DNA"/>
</dbReference>
<evidence type="ECO:0000313" key="2">
    <source>
        <dbReference type="EMBL" id="GAA5505726.1"/>
    </source>
</evidence>
<gene>
    <name evidence="2" type="ORF">Rcae01_01173</name>
</gene>
<sequence>MFPVAKLVKSFGTIVGQLSKLEPRPMSPARRSGEGRKTSHSEFSGEGTVAAKSNLLPRTHRSPTQSSLRSL</sequence>
<proteinExistence type="predicted"/>
<evidence type="ECO:0000256" key="1">
    <source>
        <dbReference type="SAM" id="MobiDB-lite"/>
    </source>
</evidence>
<feature type="compositionally biased region" description="Basic and acidic residues" evidence="1">
    <location>
        <begin position="31"/>
        <end position="40"/>
    </location>
</feature>
<name>A0ABP9VKL1_9BACT</name>
<keyword evidence="3" id="KW-1185">Reference proteome</keyword>
<accession>A0ABP9VKL1</accession>
<organism evidence="2 3">
    <name type="scientific">Novipirellula caenicola</name>
    <dbReference type="NCBI Taxonomy" id="1536901"/>
    <lineage>
        <taxon>Bacteria</taxon>
        <taxon>Pseudomonadati</taxon>
        <taxon>Planctomycetota</taxon>
        <taxon>Planctomycetia</taxon>
        <taxon>Pirellulales</taxon>
        <taxon>Pirellulaceae</taxon>
        <taxon>Novipirellula</taxon>
    </lineage>
</organism>
<protein>
    <submittedName>
        <fullName evidence="2">Uncharacterized protein</fullName>
    </submittedName>
</protein>
<feature type="compositionally biased region" description="Polar residues" evidence="1">
    <location>
        <begin position="62"/>
        <end position="71"/>
    </location>
</feature>
<comment type="caution">
    <text evidence="2">The sequence shown here is derived from an EMBL/GenBank/DDBJ whole genome shotgun (WGS) entry which is preliminary data.</text>
</comment>
<feature type="region of interest" description="Disordered" evidence="1">
    <location>
        <begin position="17"/>
        <end position="71"/>
    </location>
</feature>
<evidence type="ECO:0000313" key="3">
    <source>
        <dbReference type="Proteomes" id="UP001416858"/>
    </source>
</evidence>
<dbReference type="Proteomes" id="UP001416858">
    <property type="component" value="Unassembled WGS sequence"/>
</dbReference>
<reference evidence="2 3" key="1">
    <citation type="submission" date="2024-02" db="EMBL/GenBank/DDBJ databases">
        <title>Rhodopirellula caenicola NBRC 110016.</title>
        <authorList>
            <person name="Ichikawa N."/>
            <person name="Katano-Makiyama Y."/>
            <person name="Hidaka K."/>
        </authorList>
    </citation>
    <scope>NUCLEOTIDE SEQUENCE [LARGE SCALE GENOMIC DNA]</scope>
    <source>
        <strain evidence="2 3">NBRC 110016</strain>
    </source>
</reference>